<dbReference type="OrthoDB" id="9757904at2"/>
<feature type="transmembrane region" description="Helical" evidence="9">
    <location>
        <begin position="999"/>
        <end position="1025"/>
    </location>
</feature>
<evidence type="ECO:0000313" key="10">
    <source>
        <dbReference type="EMBL" id="ATA22109.1"/>
    </source>
</evidence>
<dbReference type="FunFam" id="3.30.2090.10:FF:000002">
    <property type="entry name" value="Efflux pump membrane transporter"/>
    <property type="match status" value="1"/>
</dbReference>
<dbReference type="FunFam" id="1.20.1640.10:FF:000001">
    <property type="entry name" value="Efflux pump membrane transporter"/>
    <property type="match status" value="1"/>
</dbReference>
<gene>
    <name evidence="10" type="ORF">AWC35_23785</name>
</gene>
<dbReference type="InterPro" id="IPR004764">
    <property type="entry name" value="MdtF-like"/>
</dbReference>
<proteinExistence type="inferred from homology"/>
<feature type="transmembrane region" description="Helical" evidence="9">
    <location>
        <begin position="465"/>
        <end position="488"/>
    </location>
</feature>
<dbReference type="PANTHER" id="PTHR32063">
    <property type="match status" value="1"/>
</dbReference>
<dbReference type="RefSeq" id="WP_095848699.1">
    <property type="nucleotide sequence ID" value="NZ_CP014136.1"/>
</dbReference>
<comment type="caution">
    <text evidence="9">Lacks conserved residue(s) required for the propagation of feature annotation.</text>
</comment>
<dbReference type="SUPFAM" id="SSF82866">
    <property type="entry name" value="Multidrug efflux transporter AcrB transmembrane domain"/>
    <property type="match status" value="2"/>
</dbReference>
<dbReference type="NCBIfam" id="TIGR00915">
    <property type="entry name" value="2A0602"/>
    <property type="match status" value="1"/>
</dbReference>
<keyword evidence="6 9" id="KW-0812">Transmembrane</keyword>
<keyword evidence="3 9" id="KW-0813">Transport</keyword>
<comment type="similarity">
    <text evidence="2 9">Belongs to the resistance-nodulation-cell division (RND) (TC 2.A.6) family.</text>
</comment>
<keyword evidence="5 9" id="KW-0997">Cell inner membrane</keyword>
<keyword evidence="7 9" id="KW-1133">Transmembrane helix</keyword>
<keyword evidence="11" id="KW-1185">Reference proteome</keyword>
<dbReference type="GO" id="GO:0009636">
    <property type="term" value="P:response to toxic substance"/>
    <property type="evidence" value="ECO:0007669"/>
    <property type="project" value="UniProtKB-ARBA"/>
</dbReference>
<feature type="transmembrane region" description="Helical" evidence="9">
    <location>
        <begin position="437"/>
        <end position="459"/>
    </location>
</feature>
<accession>A0A250B7G8</accession>
<dbReference type="SUPFAM" id="SSF82693">
    <property type="entry name" value="Multidrug efflux transporter AcrB pore domain, PN1, PN2, PC1 and PC2 subdomains"/>
    <property type="match status" value="4"/>
</dbReference>
<dbReference type="GO" id="GO:0042910">
    <property type="term" value="F:xenobiotic transmembrane transporter activity"/>
    <property type="evidence" value="ECO:0007669"/>
    <property type="project" value="TreeGrafter"/>
</dbReference>
<name>A0A250B7G8_9GAMM</name>
<dbReference type="InterPro" id="IPR027463">
    <property type="entry name" value="AcrB_DN_DC_subdom"/>
</dbReference>
<feature type="transmembrane region" description="Helical" evidence="9">
    <location>
        <begin position="537"/>
        <end position="554"/>
    </location>
</feature>
<dbReference type="AlphaFoldDB" id="A0A250B7G8"/>
<dbReference type="Gene3D" id="3.30.70.1440">
    <property type="entry name" value="Multidrug efflux transporter AcrB pore domain"/>
    <property type="match status" value="1"/>
</dbReference>
<dbReference type="FunFam" id="3.30.2090.10:FF:000001">
    <property type="entry name" value="Efflux pump membrane transporter"/>
    <property type="match status" value="1"/>
</dbReference>
<evidence type="ECO:0000256" key="4">
    <source>
        <dbReference type="ARBA" id="ARBA00022475"/>
    </source>
</evidence>
<feature type="transmembrane region" description="Helical" evidence="9">
    <location>
        <begin position="921"/>
        <end position="945"/>
    </location>
</feature>
<dbReference type="Gene3D" id="3.30.70.1320">
    <property type="entry name" value="Multidrug efflux transporter AcrB pore domain like"/>
    <property type="match status" value="1"/>
</dbReference>
<dbReference type="InterPro" id="IPR001036">
    <property type="entry name" value="Acrflvin-R"/>
</dbReference>
<dbReference type="PRINTS" id="PR00702">
    <property type="entry name" value="ACRIFLAVINRP"/>
</dbReference>
<organism evidence="10 11">
    <name type="scientific">Gibbsiella quercinecans</name>
    <dbReference type="NCBI Taxonomy" id="929813"/>
    <lineage>
        <taxon>Bacteria</taxon>
        <taxon>Pseudomonadati</taxon>
        <taxon>Pseudomonadota</taxon>
        <taxon>Gammaproteobacteria</taxon>
        <taxon>Enterobacterales</taxon>
        <taxon>Yersiniaceae</taxon>
        <taxon>Gibbsiella</taxon>
    </lineage>
</organism>
<dbReference type="Gene3D" id="3.30.2090.10">
    <property type="entry name" value="Multidrug efflux transporter AcrB TolC docking domain, DN and DC subdomains"/>
    <property type="match status" value="2"/>
</dbReference>
<feature type="transmembrane region" description="Helical" evidence="9">
    <location>
        <begin position="870"/>
        <end position="888"/>
    </location>
</feature>
<evidence type="ECO:0000313" key="11">
    <source>
        <dbReference type="Proteomes" id="UP000217182"/>
    </source>
</evidence>
<dbReference type="Proteomes" id="UP000217182">
    <property type="component" value="Chromosome"/>
</dbReference>
<sequence length="1049" mass="113668">MSKFFIERPIFAWVIALVIMLAGGLSIVNLSINQYPNIAPPAISVSVTYPGASAETTQKTVVQVIEQQLNGIDNLRYIESQSNSDGSATIIATFEQGTDPDIAQVQVQNKVSLAESQLPSEVTQQGIRVAKYQANFMLVVSLISEDGKLSDSDLSNLLVSRLEDPIARTKGVGDFMVMGSEYAMRIWLDPAKLYKYSLIPSDVSTAISQQNVQISSGKLGGLPTVEGAKLSATIIGKTRLENAEQFQNILLKVNSDGSQVRLKDVANIDLGPEDYSISSTFNGKPSSGMALRLASGANVLDTVNAVRATVDNLKSSLPAGVSVEFPYDTSPVVSASIHEVVKTLFEAIVLVFCVMLLFLQNLRATLVTTLVVPVVLLGTFGLLYAFGYSINTLTMFGMVLAIGLLVDDAIVVVENVERVMHEEKLPPKEATIKSMEQIQGALFGIAMVLSAVLVPMAFFGGSTGIIYRQFSITIVSAMVLSVLMALIFTPALCATLLKPSAGEHATTGFAGWFNRKFDNGTLHYTRGVNAMISKRRLFLLIYVLIVAATGYLFTRVPTTFLPDEDQGTMMMQVTLPANSSAARTQQVLSEMTHYLLTEEKDTVSSVFAANGFSFSGRGQNSAMAFVRLKDWSERSSAQQSVQALAGRAMQRFATLKDGVAFALVPPAVMELGNATGFDFYLQDTSAKGHTALVAAMNQFLSLANQDPRLSMVRHNGMSDEPQYKLNIDDERARALGLSLEDINDTLSTAWGSSYVNQFIYQDRVKKVYLQGRAASRVTPEDLNQWYFRNSSGQMVPFASFGSGEWTYGSPRYERFNGVESVNIMGAPAEGYSSGDAVKAINEITAKLPDGFQIQWHGLSYEEQTAGSQTVALYTLSILVVFLCLAALYESWSIPFSVLLVIPLGVLGTIAAVLMRGLSNDVFFQVGLLTTVGLAAKNAILIVEFAKELHEREGKDIVQAAIEAARLRIRPIIMTSMAFVLGVLPLAIASGAGAGSQHSIGTAVVGGMLTATFLAIFFVPMFYVVVVRLFNRRQVKTLAAPDNGKQHEDK</sequence>
<evidence type="ECO:0000256" key="5">
    <source>
        <dbReference type="ARBA" id="ARBA00022519"/>
    </source>
</evidence>
<keyword evidence="4" id="KW-1003">Cell membrane</keyword>
<dbReference type="GO" id="GO:0015562">
    <property type="term" value="F:efflux transmembrane transporter activity"/>
    <property type="evidence" value="ECO:0007669"/>
    <property type="project" value="InterPro"/>
</dbReference>
<dbReference type="Gene3D" id="1.20.1640.10">
    <property type="entry name" value="Multidrug efflux transporter AcrB transmembrane domain"/>
    <property type="match status" value="2"/>
</dbReference>
<dbReference type="NCBIfam" id="NF000282">
    <property type="entry name" value="RND_permease_1"/>
    <property type="match status" value="1"/>
</dbReference>
<evidence type="ECO:0000256" key="8">
    <source>
        <dbReference type="ARBA" id="ARBA00023136"/>
    </source>
</evidence>
<evidence type="ECO:0000256" key="6">
    <source>
        <dbReference type="ARBA" id="ARBA00022692"/>
    </source>
</evidence>
<dbReference type="FunFam" id="3.30.70.1430:FF:000001">
    <property type="entry name" value="Efflux pump membrane transporter"/>
    <property type="match status" value="1"/>
</dbReference>
<feature type="transmembrane region" description="Helical" evidence="9">
    <location>
        <begin position="340"/>
        <end position="359"/>
    </location>
</feature>
<evidence type="ECO:0000256" key="2">
    <source>
        <dbReference type="ARBA" id="ARBA00010942"/>
    </source>
</evidence>
<dbReference type="Pfam" id="PF00873">
    <property type="entry name" value="ACR_tran"/>
    <property type="match status" value="1"/>
</dbReference>
<reference evidence="10 11" key="1">
    <citation type="submission" date="2016-01" db="EMBL/GenBank/DDBJ databases">
        <authorList>
            <person name="Oliw E.H."/>
        </authorList>
    </citation>
    <scope>NUCLEOTIDE SEQUENCE [LARGE SCALE GENOMIC DNA]</scope>
    <source>
        <strain evidence="10 11">FRB97</strain>
    </source>
</reference>
<evidence type="ECO:0000256" key="1">
    <source>
        <dbReference type="ARBA" id="ARBA00004429"/>
    </source>
</evidence>
<dbReference type="Gene3D" id="3.30.70.1430">
    <property type="entry name" value="Multidrug efflux transporter AcrB pore domain"/>
    <property type="match status" value="2"/>
</dbReference>
<feature type="transmembrane region" description="Helical" evidence="9">
    <location>
        <begin position="366"/>
        <end position="387"/>
    </location>
</feature>
<evidence type="ECO:0000256" key="9">
    <source>
        <dbReference type="RuleBase" id="RU364070"/>
    </source>
</evidence>
<evidence type="ECO:0000256" key="3">
    <source>
        <dbReference type="ARBA" id="ARBA00022448"/>
    </source>
</evidence>
<protein>
    <recommendedName>
        <fullName evidence="9">Efflux pump membrane transporter</fullName>
    </recommendedName>
</protein>
<feature type="transmembrane region" description="Helical" evidence="9">
    <location>
        <begin position="966"/>
        <end position="987"/>
    </location>
</feature>
<dbReference type="EMBL" id="CP014136">
    <property type="protein sequence ID" value="ATA22109.1"/>
    <property type="molecule type" value="Genomic_DNA"/>
</dbReference>
<keyword evidence="8 9" id="KW-0472">Membrane</keyword>
<dbReference type="FunFam" id="3.30.70.1430:FF:000002">
    <property type="entry name" value="Efflux pump membrane transporter"/>
    <property type="match status" value="1"/>
</dbReference>
<comment type="subcellular location">
    <subcellularLocation>
        <location evidence="1 9">Cell inner membrane</location>
        <topology evidence="1 9">Multi-pass membrane protein</topology>
    </subcellularLocation>
</comment>
<dbReference type="KEGG" id="gqu:AWC35_23785"/>
<dbReference type="PANTHER" id="PTHR32063:SF13">
    <property type="entry name" value="MULTIDRUG EFFLUX PUMP SUBUNIT ACRB-RELATED"/>
    <property type="match status" value="1"/>
</dbReference>
<dbReference type="SUPFAM" id="SSF82714">
    <property type="entry name" value="Multidrug efflux transporter AcrB TolC docking domain, DN and DC subdomains"/>
    <property type="match status" value="2"/>
</dbReference>
<evidence type="ECO:0000256" key="7">
    <source>
        <dbReference type="ARBA" id="ARBA00022989"/>
    </source>
</evidence>
<dbReference type="GO" id="GO:0005886">
    <property type="term" value="C:plasma membrane"/>
    <property type="evidence" value="ECO:0007669"/>
    <property type="project" value="UniProtKB-SubCell"/>
</dbReference>
<feature type="transmembrane region" description="Helical" evidence="9">
    <location>
        <begin position="895"/>
        <end position="915"/>
    </location>
</feature>